<organism evidence="2 3">
    <name type="scientific">Rhizophagus irregularis (strain DAOM 181602 / DAOM 197198 / MUCL 43194)</name>
    <name type="common">Arbuscular mycorrhizal fungus</name>
    <name type="synonym">Glomus intraradices</name>
    <dbReference type="NCBI Taxonomy" id="747089"/>
    <lineage>
        <taxon>Eukaryota</taxon>
        <taxon>Fungi</taxon>
        <taxon>Fungi incertae sedis</taxon>
        <taxon>Mucoromycota</taxon>
        <taxon>Glomeromycotina</taxon>
        <taxon>Glomeromycetes</taxon>
        <taxon>Glomerales</taxon>
        <taxon>Glomeraceae</taxon>
        <taxon>Rhizophagus</taxon>
    </lineage>
</organism>
<dbReference type="PROSITE" id="PS50011">
    <property type="entry name" value="PROTEIN_KINASE_DOM"/>
    <property type="match status" value="1"/>
</dbReference>
<dbReference type="Proteomes" id="UP000018888">
    <property type="component" value="Unassembled WGS sequence"/>
</dbReference>
<feature type="domain" description="Protein kinase" evidence="1">
    <location>
        <begin position="1"/>
        <end position="178"/>
    </location>
</feature>
<sequence>MILEYCEDGNLKDYLKVNYVDYGLKIDHLLQISKGILYIHNAEKVHRDLHPGNILFNNTPYIGDFGMCKSVKNENKEKIYGVLPYVAPEVFHDHKYTKAADTYSFGIIMNEFLSETAPYKNILYDHKKLAMHIYEGLRPTISEDTPELLADLITKCWDGKVENRPTTRELYQILNIWNREKYKNTAKFIFK</sequence>
<evidence type="ECO:0000313" key="2">
    <source>
        <dbReference type="EMBL" id="POG73135.1"/>
    </source>
</evidence>
<dbReference type="GO" id="GO:0005524">
    <property type="term" value="F:ATP binding"/>
    <property type="evidence" value="ECO:0007669"/>
    <property type="project" value="InterPro"/>
</dbReference>
<accession>A0A2P4Q660</accession>
<gene>
    <name evidence="2" type="ORF">GLOIN_2v1124770</name>
</gene>
<proteinExistence type="predicted"/>
<evidence type="ECO:0000313" key="3">
    <source>
        <dbReference type="Proteomes" id="UP000018888"/>
    </source>
</evidence>
<dbReference type="PANTHER" id="PTHR44329">
    <property type="entry name" value="SERINE/THREONINE-PROTEIN KINASE TNNI3K-RELATED"/>
    <property type="match status" value="1"/>
</dbReference>
<dbReference type="AlphaFoldDB" id="A0A2P4Q660"/>
<dbReference type="Pfam" id="PF07714">
    <property type="entry name" value="PK_Tyr_Ser-Thr"/>
    <property type="match status" value="1"/>
</dbReference>
<evidence type="ECO:0000259" key="1">
    <source>
        <dbReference type="PROSITE" id="PS50011"/>
    </source>
</evidence>
<dbReference type="InterPro" id="IPR000719">
    <property type="entry name" value="Prot_kinase_dom"/>
</dbReference>
<comment type="caution">
    <text evidence="2">The sequence shown here is derived from an EMBL/GenBank/DDBJ whole genome shotgun (WGS) entry which is preliminary data.</text>
</comment>
<reference evidence="2 3" key="1">
    <citation type="journal article" date="2013" name="Proc. Natl. Acad. Sci. U.S.A.">
        <title>Genome of an arbuscular mycorrhizal fungus provides insight into the oldest plant symbiosis.</title>
        <authorList>
            <person name="Tisserant E."/>
            <person name="Malbreil M."/>
            <person name="Kuo A."/>
            <person name="Kohler A."/>
            <person name="Symeonidi A."/>
            <person name="Balestrini R."/>
            <person name="Charron P."/>
            <person name="Duensing N."/>
            <person name="Frei Dit Frey N."/>
            <person name="Gianinazzi-Pearson V."/>
            <person name="Gilbert L.B."/>
            <person name="Handa Y."/>
            <person name="Herr J.R."/>
            <person name="Hijri M."/>
            <person name="Koul R."/>
            <person name="Kawaguchi M."/>
            <person name="Krajinski F."/>
            <person name="Lammers P.J."/>
            <person name="Masclaux F.G."/>
            <person name="Murat C."/>
            <person name="Morin E."/>
            <person name="Ndikumana S."/>
            <person name="Pagni M."/>
            <person name="Petitpierre D."/>
            <person name="Requena N."/>
            <person name="Rosikiewicz P."/>
            <person name="Riley R."/>
            <person name="Saito K."/>
            <person name="San Clemente H."/>
            <person name="Shapiro H."/>
            <person name="van Tuinen D."/>
            <person name="Becard G."/>
            <person name="Bonfante P."/>
            <person name="Paszkowski U."/>
            <person name="Shachar-Hill Y.Y."/>
            <person name="Tuskan G.A."/>
            <person name="Young P.W."/>
            <person name="Sanders I.R."/>
            <person name="Henrissat B."/>
            <person name="Rensing S.A."/>
            <person name="Grigoriev I.V."/>
            <person name="Corradi N."/>
            <person name="Roux C."/>
            <person name="Martin F."/>
        </authorList>
    </citation>
    <scope>NUCLEOTIDE SEQUENCE [LARGE SCALE GENOMIC DNA]</scope>
    <source>
        <strain evidence="2 3">DAOM 197198</strain>
    </source>
</reference>
<dbReference type="EMBL" id="AUPC02000087">
    <property type="protein sequence ID" value="POG73135.1"/>
    <property type="molecule type" value="Genomic_DNA"/>
</dbReference>
<dbReference type="InterPro" id="IPR001245">
    <property type="entry name" value="Ser-Thr/Tyr_kinase_cat_dom"/>
</dbReference>
<dbReference type="InterPro" id="IPR051681">
    <property type="entry name" value="Ser/Thr_Kinases-Pseudokinases"/>
</dbReference>
<reference evidence="2 3" key="2">
    <citation type="journal article" date="2018" name="New Phytol.">
        <title>High intraspecific genome diversity in the model arbuscular mycorrhizal symbiont Rhizophagus irregularis.</title>
        <authorList>
            <person name="Chen E.C.H."/>
            <person name="Morin E."/>
            <person name="Beaudet D."/>
            <person name="Noel J."/>
            <person name="Yildirir G."/>
            <person name="Ndikumana S."/>
            <person name="Charron P."/>
            <person name="St-Onge C."/>
            <person name="Giorgi J."/>
            <person name="Kruger M."/>
            <person name="Marton T."/>
            <person name="Ropars J."/>
            <person name="Grigoriev I.V."/>
            <person name="Hainaut M."/>
            <person name="Henrissat B."/>
            <person name="Roux C."/>
            <person name="Martin F."/>
            <person name="Corradi N."/>
        </authorList>
    </citation>
    <scope>NUCLEOTIDE SEQUENCE [LARGE SCALE GENOMIC DNA]</scope>
    <source>
        <strain evidence="2 3">DAOM 197198</strain>
    </source>
</reference>
<dbReference type="Gene3D" id="1.10.510.10">
    <property type="entry name" value="Transferase(Phosphotransferase) domain 1"/>
    <property type="match status" value="1"/>
</dbReference>
<dbReference type="SUPFAM" id="SSF56112">
    <property type="entry name" value="Protein kinase-like (PK-like)"/>
    <property type="match status" value="1"/>
</dbReference>
<dbReference type="PRINTS" id="PR00109">
    <property type="entry name" value="TYRKINASE"/>
</dbReference>
<keyword evidence="3" id="KW-1185">Reference proteome</keyword>
<protein>
    <submittedName>
        <fullName evidence="2">Kinase-like domain-containing protein</fullName>
    </submittedName>
</protein>
<name>A0A2P4Q660_RHIID</name>
<dbReference type="GO" id="GO:0004674">
    <property type="term" value="F:protein serine/threonine kinase activity"/>
    <property type="evidence" value="ECO:0007669"/>
    <property type="project" value="TreeGrafter"/>
</dbReference>
<dbReference type="InterPro" id="IPR011009">
    <property type="entry name" value="Kinase-like_dom_sf"/>
</dbReference>